<feature type="region of interest" description="Disordered" evidence="1">
    <location>
        <begin position="1"/>
        <end position="54"/>
    </location>
</feature>
<sequence length="713" mass="76200">MARKRRPSTKTAPSSGKRANSAKRAPPSAVKPRRSLKGRVEHVEIDSDEERAKLHPPLKGVLVGLDPNVVLAPTQPTIKLSDDDETHDDGDGNDVGGVPPKAIRQSGHETRGSRYGKAPALTNLKYHPMDEVLFPSRAARHRSGSQGKSVSVKVESDGETSEDSLRTLPGDSESEDNESEAGDDDHDIPVVSQRVPDPKALRHSARSEAQKVVLYSRKYHPQDYALVGHRSKVKAAIRAGELLPPMKTKKRKSAEAVMDDLGPGQHEGFEAANKPMSSPRKKLRSTASGSPSAIKAREKPQSRKRGPGQKHGKRGSTMKLGDMDSVELAAFLSEAAQGSQERPLSVSDDQSEEESDPDDPSADLELLPGSQSSPQAPEKDDVLFQHAMTVAEGNNPSEDSADGHDDADEGCQAGSPQRKDEAPFAAPTPEFASRLMVAKPYFTGYELKPFDPRTLLEQAQPADLPPPSLGVAIFPDGADYHDSLTAIVLRNSIVASRKARSSRAVTPEIAATSSKGDPLSERHGTERSPQPREVAGESPAAGGNADTEHPSHFADQLAVTDIDNKLHDDLSGPNESLHKGAVNVNISSQRDNIQSSLSRIVPYLTNDDNDNDMNPSASAVSAPEVAETEGNPATHRTPVHGPNTFKPAHPASIFAEAILALETLPVATQRESSKRFNAPVGADGLITDTEIPEAAPTTSDSETVSSRTQSDGP</sequence>
<feature type="compositionally biased region" description="Low complexity" evidence="1">
    <location>
        <begin position="144"/>
        <end position="153"/>
    </location>
</feature>
<dbReference type="OrthoDB" id="5430111at2759"/>
<organism evidence="2 3">
    <name type="scientific">Friedmanniomyces simplex</name>
    <dbReference type="NCBI Taxonomy" id="329884"/>
    <lineage>
        <taxon>Eukaryota</taxon>
        <taxon>Fungi</taxon>
        <taxon>Dikarya</taxon>
        <taxon>Ascomycota</taxon>
        <taxon>Pezizomycotina</taxon>
        <taxon>Dothideomycetes</taxon>
        <taxon>Dothideomycetidae</taxon>
        <taxon>Mycosphaerellales</taxon>
        <taxon>Teratosphaeriaceae</taxon>
        <taxon>Friedmanniomyces</taxon>
    </lineage>
</organism>
<feature type="compositionally biased region" description="Basic and acidic residues" evidence="1">
    <location>
        <begin position="518"/>
        <end position="530"/>
    </location>
</feature>
<evidence type="ECO:0000256" key="1">
    <source>
        <dbReference type="SAM" id="MobiDB-lite"/>
    </source>
</evidence>
<feature type="compositionally biased region" description="Basic residues" evidence="1">
    <location>
        <begin position="302"/>
        <end position="316"/>
    </location>
</feature>
<dbReference type="Proteomes" id="UP000309340">
    <property type="component" value="Unassembled WGS sequence"/>
</dbReference>
<evidence type="ECO:0000313" key="3">
    <source>
        <dbReference type="Proteomes" id="UP000309340"/>
    </source>
</evidence>
<feature type="region of interest" description="Disordered" evidence="1">
    <location>
        <begin position="74"/>
        <end position="209"/>
    </location>
</feature>
<feature type="compositionally biased region" description="Acidic residues" evidence="1">
    <location>
        <begin position="82"/>
        <end position="92"/>
    </location>
</feature>
<dbReference type="EMBL" id="NAJQ01000445">
    <property type="protein sequence ID" value="TKA69500.1"/>
    <property type="molecule type" value="Genomic_DNA"/>
</dbReference>
<feature type="compositionally biased region" description="Polar residues" evidence="1">
    <location>
        <begin position="9"/>
        <end position="18"/>
    </location>
</feature>
<feature type="compositionally biased region" description="Polar residues" evidence="1">
    <location>
        <begin position="696"/>
        <end position="713"/>
    </location>
</feature>
<proteinExistence type="predicted"/>
<dbReference type="AlphaFoldDB" id="A0A4U0X040"/>
<feature type="compositionally biased region" description="Acidic residues" evidence="1">
    <location>
        <begin position="172"/>
        <end position="186"/>
    </location>
</feature>
<feature type="region of interest" description="Disordered" evidence="1">
    <location>
        <begin position="668"/>
        <end position="713"/>
    </location>
</feature>
<protein>
    <submittedName>
        <fullName evidence="2">Uncharacterized protein</fullName>
    </submittedName>
</protein>
<gene>
    <name evidence="2" type="ORF">B0A55_07992</name>
</gene>
<comment type="caution">
    <text evidence="2">The sequence shown here is derived from an EMBL/GenBank/DDBJ whole genome shotgun (WGS) entry which is preliminary data.</text>
</comment>
<reference evidence="2 3" key="1">
    <citation type="submission" date="2017-03" db="EMBL/GenBank/DDBJ databases">
        <title>Genomes of endolithic fungi from Antarctica.</title>
        <authorList>
            <person name="Coleine C."/>
            <person name="Masonjones S."/>
            <person name="Stajich J.E."/>
        </authorList>
    </citation>
    <scope>NUCLEOTIDE SEQUENCE [LARGE SCALE GENOMIC DNA]</scope>
    <source>
        <strain evidence="2 3">CCFEE 5184</strain>
    </source>
</reference>
<feature type="compositionally biased region" description="Basic and acidic residues" evidence="1">
    <location>
        <begin position="196"/>
        <end position="209"/>
    </location>
</feature>
<evidence type="ECO:0000313" key="2">
    <source>
        <dbReference type="EMBL" id="TKA69500.1"/>
    </source>
</evidence>
<feature type="compositionally biased region" description="Acidic residues" evidence="1">
    <location>
        <begin position="349"/>
        <end position="362"/>
    </location>
</feature>
<keyword evidence="3" id="KW-1185">Reference proteome</keyword>
<feature type="compositionally biased region" description="Basic and acidic residues" evidence="1">
    <location>
        <begin position="38"/>
        <end position="53"/>
    </location>
</feature>
<name>A0A4U0X040_9PEZI</name>
<feature type="region of interest" description="Disordered" evidence="1">
    <location>
        <begin position="497"/>
        <end position="550"/>
    </location>
</feature>
<accession>A0A4U0X040</accession>
<feature type="region of interest" description="Disordered" evidence="1">
    <location>
        <begin position="244"/>
        <end position="427"/>
    </location>
</feature>